<comment type="caution">
    <text evidence="1">The sequence shown here is derived from an EMBL/GenBank/DDBJ whole genome shotgun (WGS) entry which is preliminary data.</text>
</comment>
<sequence>MHTFKYTSGMWRIEAQLENVGDSKRLAIISALAGNEEDGIETKHTVVFDHVPGCDEIEEAKAHTQRILMKGH</sequence>
<protein>
    <submittedName>
        <fullName evidence="1">Uncharacterized protein</fullName>
    </submittedName>
</protein>
<accession>A0ABU1BQR8</accession>
<gene>
    <name evidence="1" type="ORF">Q8A64_08420</name>
</gene>
<dbReference type="RefSeq" id="WP_338436355.1">
    <property type="nucleotide sequence ID" value="NZ_JAUYVH010000003.1"/>
</dbReference>
<keyword evidence="2" id="KW-1185">Reference proteome</keyword>
<proteinExistence type="predicted"/>
<evidence type="ECO:0000313" key="2">
    <source>
        <dbReference type="Proteomes" id="UP001225596"/>
    </source>
</evidence>
<reference evidence="1 2" key="1">
    <citation type="submission" date="2023-08" db="EMBL/GenBank/DDBJ databases">
        <title>Oxalobacteraceae gen .nov., isolated from river sludge outside the plant.</title>
        <authorList>
            <person name="Zhao S.Y."/>
        </authorList>
    </citation>
    <scope>NUCLEOTIDE SEQUENCE [LARGE SCALE GENOMIC DNA]</scope>
    <source>
        <strain evidence="1 2">R-40</strain>
    </source>
</reference>
<name>A0ABU1BQR8_9BURK</name>
<evidence type="ECO:0000313" key="1">
    <source>
        <dbReference type="EMBL" id="MDQ9170434.1"/>
    </source>
</evidence>
<dbReference type="EMBL" id="JAUYVH010000003">
    <property type="protein sequence ID" value="MDQ9170434.1"/>
    <property type="molecule type" value="Genomic_DNA"/>
</dbReference>
<organism evidence="1 2">
    <name type="scientific">Keguizhuia sedimenti</name>
    <dbReference type="NCBI Taxonomy" id="3064264"/>
    <lineage>
        <taxon>Bacteria</taxon>
        <taxon>Pseudomonadati</taxon>
        <taxon>Pseudomonadota</taxon>
        <taxon>Betaproteobacteria</taxon>
        <taxon>Burkholderiales</taxon>
        <taxon>Oxalobacteraceae</taxon>
        <taxon>Keguizhuia</taxon>
    </lineage>
</organism>
<dbReference type="Proteomes" id="UP001225596">
    <property type="component" value="Unassembled WGS sequence"/>
</dbReference>